<name>A0A1B9R1K8_9VIBR</name>
<protein>
    <submittedName>
        <fullName evidence="2">MltA-interacting MipA family protein</fullName>
    </submittedName>
</protein>
<dbReference type="EMBL" id="MAJZ01000302">
    <property type="protein sequence ID" value="OCH78156.1"/>
    <property type="molecule type" value="Genomic_DNA"/>
</dbReference>
<organism evidence="2 3">
    <name type="scientific">Vibrio genomosp. F10</name>
    <dbReference type="NCBI Taxonomy" id="723171"/>
    <lineage>
        <taxon>Bacteria</taxon>
        <taxon>Pseudomonadati</taxon>
        <taxon>Pseudomonadota</taxon>
        <taxon>Gammaproteobacteria</taxon>
        <taxon>Vibrionales</taxon>
        <taxon>Vibrionaceae</taxon>
        <taxon>Vibrio</taxon>
    </lineage>
</organism>
<evidence type="ECO:0000313" key="3">
    <source>
        <dbReference type="Proteomes" id="UP000093173"/>
    </source>
</evidence>
<reference evidence="3" key="1">
    <citation type="submission" date="2016-06" db="EMBL/GenBank/DDBJ databases">
        <authorList>
            <person name="Hehemann J.-H."/>
            <person name="Arevalo P."/>
            <person name="Datta M.S."/>
            <person name="Polz M.F."/>
        </authorList>
    </citation>
    <scope>NUCLEOTIDE SEQUENCE [LARGE SCALE GENOMIC DNA]</scope>
    <source>
        <strain evidence="3">9CSC122</strain>
    </source>
</reference>
<dbReference type="AlphaFoldDB" id="A0A1B9R1K8"/>
<comment type="caution">
    <text evidence="2">The sequence shown here is derived from an EMBL/GenBank/DDBJ whole genome shotgun (WGS) entry which is preliminary data.</text>
</comment>
<evidence type="ECO:0000313" key="2">
    <source>
        <dbReference type="EMBL" id="OCH78156.1"/>
    </source>
</evidence>
<accession>A0A1B9R1K8</accession>
<keyword evidence="1" id="KW-0732">Signal</keyword>
<dbReference type="PROSITE" id="PS51257">
    <property type="entry name" value="PROKAR_LIPOPROTEIN"/>
    <property type="match status" value="1"/>
</dbReference>
<sequence length="467" mass="53194">MIKQKRLIQATFCSFAACSFALSASTQAETDLNSVTTEHPVTTEDAKKPTTKTVVSEQEWGIAAMTRLASIPYYNDIGDRSVGTFIPMLFFKNDYVFIEGTEFGAYLYKPDDARFELNILARMRFVDIPASTQNRYEGDTGDIGFQLGYRLDDTWTTDFEFMSDSHFNWHSNATIKGEFESGDWEFKPRVTLRYKSKDFNSTYYGFSNYPEGQIVDAGIDATIGIEARYHVISNLYLLGSTAVTRLDSNAYASDVVKDLYQGELYLGFGFFNDKTKAPKTELNNKRYVRVAHGWGTPSNIGDIMKFNVEKDEFNNQLSSVFYGHPLTDELFGLPLDIYLTPGLVHHWSSDVQSSSTEYVAAIKAYYTLNWPTKWRFGVAEGLSYIDNVTYLEGKEMVEKDKVPSNLLNYLDFSFDVNVGDLFNQTDLNNMWVGYSLHHRSAIFEKSSQYGRIKGGSNYNTVYVQFDF</sequence>
<dbReference type="InterPro" id="IPR010583">
    <property type="entry name" value="MipA"/>
</dbReference>
<evidence type="ECO:0000256" key="1">
    <source>
        <dbReference type="SAM" id="SignalP"/>
    </source>
</evidence>
<proteinExistence type="predicted"/>
<keyword evidence="3" id="KW-1185">Reference proteome</keyword>
<dbReference type="RefSeq" id="WP_017033431.1">
    <property type="nucleotide sequence ID" value="NZ_JBNGCH010000302.1"/>
</dbReference>
<feature type="signal peptide" evidence="1">
    <location>
        <begin position="1"/>
        <end position="28"/>
    </location>
</feature>
<gene>
    <name evidence="2" type="ORF">A6E14_00910</name>
</gene>
<feature type="chain" id="PRO_5008634846" evidence="1">
    <location>
        <begin position="29"/>
        <end position="467"/>
    </location>
</feature>
<dbReference type="Pfam" id="PF06629">
    <property type="entry name" value="MipA"/>
    <property type="match status" value="1"/>
</dbReference>
<dbReference type="Proteomes" id="UP000093173">
    <property type="component" value="Unassembled WGS sequence"/>
</dbReference>